<dbReference type="InterPro" id="IPR036249">
    <property type="entry name" value="Thioredoxin-like_sf"/>
</dbReference>
<dbReference type="SUPFAM" id="SSF52833">
    <property type="entry name" value="Thioredoxin-like"/>
    <property type="match status" value="1"/>
</dbReference>
<dbReference type="InterPro" id="IPR002109">
    <property type="entry name" value="Glutaredoxin"/>
</dbReference>
<evidence type="ECO:0000259" key="1">
    <source>
        <dbReference type="Pfam" id="PF00462"/>
    </source>
</evidence>
<dbReference type="EMBL" id="OC969775">
    <property type="protein sequence ID" value="CAD7666636.1"/>
    <property type="molecule type" value="Genomic_DNA"/>
</dbReference>
<dbReference type="Pfam" id="PF00462">
    <property type="entry name" value="Glutaredoxin"/>
    <property type="match status" value="1"/>
</dbReference>
<dbReference type="PROSITE" id="PS51354">
    <property type="entry name" value="GLUTAREDOXIN_2"/>
    <property type="match status" value="1"/>
</dbReference>
<dbReference type="EMBL" id="CAJPVJ010054950">
    <property type="protein sequence ID" value="CAG2183559.1"/>
    <property type="molecule type" value="Genomic_DNA"/>
</dbReference>
<accession>A0A7R9MV59</accession>
<dbReference type="OrthoDB" id="415696at2759"/>
<dbReference type="PANTHER" id="PTHR10293:SF73">
    <property type="entry name" value="GLUTAREDOXIN-3"/>
    <property type="match status" value="1"/>
</dbReference>
<evidence type="ECO:0000313" key="2">
    <source>
        <dbReference type="EMBL" id="CAD7666636.1"/>
    </source>
</evidence>
<reference evidence="2" key="1">
    <citation type="submission" date="2020-11" db="EMBL/GenBank/DDBJ databases">
        <authorList>
            <person name="Tran Van P."/>
        </authorList>
    </citation>
    <scope>NUCLEOTIDE SEQUENCE</scope>
</reference>
<sequence>TFDILSDEEVRQSLKVLSNWPTYPQVYVKGQLIGGLDIIKELKESEELESALKP</sequence>
<keyword evidence="3" id="KW-1185">Reference proteome</keyword>
<evidence type="ECO:0000313" key="3">
    <source>
        <dbReference type="Proteomes" id="UP000728032"/>
    </source>
</evidence>
<protein>
    <recommendedName>
        <fullName evidence="1">Glutaredoxin domain-containing protein</fullName>
    </recommendedName>
</protein>
<dbReference type="Gene3D" id="3.40.30.10">
    <property type="entry name" value="Glutaredoxin"/>
    <property type="match status" value="1"/>
</dbReference>
<proteinExistence type="predicted"/>
<name>A0A7R9MV59_9ACAR</name>
<dbReference type="GO" id="GO:0005829">
    <property type="term" value="C:cytosol"/>
    <property type="evidence" value="ECO:0007669"/>
    <property type="project" value="TreeGrafter"/>
</dbReference>
<gene>
    <name evidence="2" type="ORF">ONB1V03_LOCUS22979</name>
</gene>
<feature type="domain" description="Glutaredoxin" evidence="1">
    <location>
        <begin position="2"/>
        <end position="33"/>
    </location>
</feature>
<dbReference type="InterPro" id="IPR004480">
    <property type="entry name" value="Monothiol_GRX-rel"/>
</dbReference>
<feature type="non-terminal residue" evidence="2">
    <location>
        <position position="1"/>
    </location>
</feature>
<dbReference type="GO" id="GO:0005634">
    <property type="term" value="C:nucleus"/>
    <property type="evidence" value="ECO:0007669"/>
    <property type="project" value="TreeGrafter"/>
</dbReference>
<dbReference type="PANTHER" id="PTHR10293">
    <property type="entry name" value="GLUTAREDOXIN FAMILY MEMBER"/>
    <property type="match status" value="1"/>
</dbReference>
<dbReference type="Proteomes" id="UP000728032">
    <property type="component" value="Unassembled WGS sequence"/>
</dbReference>
<organism evidence="2">
    <name type="scientific">Oppiella nova</name>
    <dbReference type="NCBI Taxonomy" id="334625"/>
    <lineage>
        <taxon>Eukaryota</taxon>
        <taxon>Metazoa</taxon>
        <taxon>Ecdysozoa</taxon>
        <taxon>Arthropoda</taxon>
        <taxon>Chelicerata</taxon>
        <taxon>Arachnida</taxon>
        <taxon>Acari</taxon>
        <taxon>Acariformes</taxon>
        <taxon>Sarcoptiformes</taxon>
        <taxon>Oribatida</taxon>
        <taxon>Brachypylina</taxon>
        <taxon>Oppioidea</taxon>
        <taxon>Oppiidae</taxon>
        <taxon>Oppiella</taxon>
    </lineage>
</organism>
<dbReference type="GO" id="GO:0006879">
    <property type="term" value="P:intracellular iron ion homeostasis"/>
    <property type="evidence" value="ECO:0007669"/>
    <property type="project" value="TreeGrafter"/>
</dbReference>
<dbReference type="AlphaFoldDB" id="A0A7R9MV59"/>